<evidence type="ECO:0000313" key="3">
    <source>
        <dbReference type="Proteomes" id="UP000507222"/>
    </source>
</evidence>
<sequence length="159" mass="17921">MDITPKEVRVITSAWRTRSKSVKVPSYKPTPLYTSAFHEARGGIHAEKAKASLETGSDSLAAMMRMTSPTSYRDSSDEEEEVWRGTRATPSSSQPFQRKHKAPTAHASGIEPKFALAEERREKRTRVVSPSREEREPKTPAVLIAQARERDGSRAFQHW</sequence>
<dbReference type="AlphaFoldDB" id="A0A6J5TVB7"/>
<dbReference type="Proteomes" id="UP000507222">
    <property type="component" value="Unassembled WGS sequence"/>
</dbReference>
<feature type="region of interest" description="Disordered" evidence="1">
    <location>
        <begin position="68"/>
        <end position="159"/>
    </location>
</feature>
<organism evidence="2 3">
    <name type="scientific">Prunus armeniaca</name>
    <name type="common">Apricot</name>
    <name type="synonym">Armeniaca vulgaris</name>
    <dbReference type="NCBI Taxonomy" id="36596"/>
    <lineage>
        <taxon>Eukaryota</taxon>
        <taxon>Viridiplantae</taxon>
        <taxon>Streptophyta</taxon>
        <taxon>Embryophyta</taxon>
        <taxon>Tracheophyta</taxon>
        <taxon>Spermatophyta</taxon>
        <taxon>Magnoliopsida</taxon>
        <taxon>eudicotyledons</taxon>
        <taxon>Gunneridae</taxon>
        <taxon>Pentapetalae</taxon>
        <taxon>rosids</taxon>
        <taxon>fabids</taxon>
        <taxon>Rosales</taxon>
        <taxon>Rosaceae</taxon>
        <taxon>Amygdaloideae</taxon>
        <taxon>Amygdaleae</taxon>
        <taxon>Prunus</taxon>
    </lineage>
</organism>
<evidence type="ECO:0000313" key="2">
    <source>
        <dbReference type="EMBL" id="CAB4267961.1"/>
    </source>
</evidence>
<reference evidence="2 3" key="1">
    <citation type="submission" date="2020-05" db="EMBL/GenBank/DDBJ databases">
        <authorList>
            <person name="Campoy J."/>
            <person name="Schneeberger K."/>
            <person name="Spophaly S."/>
        </authorList>
    </citation>
    <scope>NUCLEOTIDE SEQUENCE [LARGE SCALE GENOMIC DNA]</scope>
    <source>
        <strain evidence="2">PruArmRojPasFocal</strain>
    </source>
</reference>
<accession>A0A6J5TVB7</accession>
<proteinExistence type="predicted"/>
<evidence type="ECO:0000256" key="1">
    <source>
        <dbReference type="SAM" id="MobiDB-lite"/>
    </source>
</evidence>
<protein>
    <submittedName>
        <fullName evidence="2">Uncharacterized protein</fullName>
    </submittedName>
</protein>
<gene>
    <name evidence="2" type="ORF">CURHAP_LOCUS10912</name>
</gene>
<dbReference type="EMBL" id="CAEKDK010000002">
    <property type="protein sequence ID" value="CAB4267961.1"/>
    <property type="molecule type" value="Genomic_DNA"/>
</dbReference>
<name>A0A6J5TVB7_PRUAR</name>